<keyword evidence="5 15" id="KW-0436">Ligase</keyword>
<dbReference type="PANTHER" id="PTHR22594:SF16">
    <property type="entry name" value="ASPARAGINE--TRNA LIGASE, CYTOPLASMIC"/>
    <property type="match status" value="1"/>
</dbReference>
<evidence type="ECO:0000256" key="8">
    <source>
        <dbReference type="ARBA" id="ARBA00022917"/>
    </source>
</evidence>
<dbReference type="OrthoDB" id="1931232at2759"/>
<dbReference type="Pfam" id="PF00152">
    <property type="entry name" value="tRNA-synt_2"/>
    <property type="match status" value="1"/>
</dbReference>
<dbReference type="Pfam" id="PF01336">
    <property type="entry name" value="tRNA_anti-codon"/>
    <property type="match status" value="1"/>
</dbReference>
<accession>A0A075AP32</accession>
<dbReference type="NCBIfam" id="TIGR00457">
    <property type="entry name" value="asnS"/>
    <property type="match status" value="1"/>
</dbReference>
<dbReference type="InterPro" id="IPR004364">
    <property type="entry name" value="Aa-tRNA-synt_II"/>
</dbReference>
<dbReference type="GO" id="GO:1990825">
    <property type="term" value="F:sequence-specific mRNA binding"/>
    <property type="evidence" value="ECO:0007669"/>
    <property type="project" value="EnsemblFungi"/>
</dbReference>
<dbReference type="GO" id="GO:0005737">
    <property type="term" value="C:cytoplasm"/>
    <property type="evidence" value="ECO:0007669"/>
    <property type="project" value="UniProtKB-SubCell"/>
</dbReference>
<dbReference type="InterPro" id="IPR004365">
    <property type="entry name" value="NA-bd_OB_tRNA"/>
</dbReference>
<dbReference type="Proteomes" id="UP000030755">
    <property type="component" value="Unassembled WGS sequence"/>
</dbReference>
<keyword evidence="8" id="KW-0648">Protein biosynthesis</keyword>
<evidence type="ECO:0000256" key="11">
    <source>
        <dbReference type="ARBA" id="ARBA00039867"/>
    </source>
</evidence>
<dbReference type="Pfam" id="PF20917">
    <property type="entry name" value="AsnRS_N"/>
    <property type="match status" value="1"/>
</dbReference>
<evidence type="ECO:0000256" key="9">
    <source>
        <dbReference type="ARBA" id="ARBA00023146"/>
    </source>
</evidence>
<dbReference type="EMBL" id="KE561209">
    <property type="protein sequence ID" value="EPZ31762.1"/>
    <property type="molecule type" value="Genomic_DNA"/>
</dbReference>
<dbReference type="CDD" id="cd00776">
    <property type="entry name" value="AsxRS_core"/>
    <property type="match status" value="1"/>
</dbReference>
<evidence type="ECO:0000256" key="1">
    <source>
        <dbReference type="ARBA" id="ARBA00004496"/>
    </source>
</evidence>
<dbReference type="GO" id="GO:0006421">
    <property type="term" value="P:asparaginyl-tRNA aminoacylation"/>
    <property type="evidence" value="ECO:0007669"/>
    <property type="project" value="EnsemblFungi"/>
</dbReference>
<keyword evidence="16" id="KW-1185">Reference proteome</keyword>
<keyword evidence="4" id="KW-0963">Cytoplasm</keyword>
<evidence type="ECO:0000256" key="10">
    <source>
        <dbReference type="ARBA" id="ARBA00029886"/>
    </source>
</evidence>
<evidence type="ECO:0000259" key="14">
    <source>
        <dbReference type="PROSITE" id="PS50862"/>
    </source>
</evidence>
<dbReference type="InterPro" id="IPR012340">
    <property type="entry name" value="NA-bd_OB-fold"/>
</dbReference>
<feature type="coiled-coil region" evidence="13">
    <location>
        <begin position="66"/>
        <end position="118"/>
    </location>
</feature>
<dbReference type="FunFam" id="3.30.930.10:FF:000040">
    <property type="entry name" value="Asparagine--tRNA ligase, cytoplasmic"/>
    <property type="match status" value="1"/>
</dbReference>
<evidence type="ECO:0000256" key="6">
    <source>
        <dbReference type="ARBA" id="ARBA00022741"/>
    </source>
</evidence>
<evidence type="ECO:0000256" key="13">
    <source>
        <dbReference type="SAM" id="Coils"/>
    </source>
</evidence>
<comment type="catalytic activity">
    <reaction evidence="12">
        <text>tRNA(Asn) + L-asparagine + ATP = L-asparaginyl-tRNA(Asn) + AMP + diphosphate + H(+)</text>
        <dbReference type="Rhea" id="RHEA:11180"/>
        <dbReference type="Rhea" id="RHEA-COMP:9659"/>
        <dbReference type="Rhea" id="RHEA-COMP:9674"/>
        <dbReference type="ChEBI" id="CHEBI:15378"/>
        <dbReference type="ChEBI" id="CHEBI:30616"/>
        <dbReference type="ChEBI" id="CHEBI:33019"/>
        <dbReference type="ChEBI" id="CHEBI:58048"/>
        <dbReference type="ChEBI" id="CHEBI:78442"/>
        <dbReference type="ChEBI" id="CHEBI:78515"/>
        <dbReference type="ChEBI" id="CHEBI:456215"/>
        <dbReference type="EC" id="6.1.1.22"/>
    </reaction>
</comment>
<keyword evidence="7" id="KW-0067">ATP-binding</keyword>
<dbReference type="HOGENOM" id="CLU_004553_2_10_1"/>
<dbReference type="AlphaFoldDB" id="A0A075AP32"/>
<evidence type="ECO:0000256" key="2">
    <source>
        <dbReference type="ARBA" id="ARBA00008226"/>
    </source>
</evidence>
<evidence type="ECO:0000256" key="7">
    <source>
        <dbReference type="ARBA" id="ARBA00022840"/>
    </source>
</evidence>
<evidence type="ECO:0000313" key="15">
    <source>
        <dbReference type="EMBL" id="EPZ31762.1"/>
    </source>
</evidence>
<reference evidence="15 16" key="1">
    <citation type="journal article" date="2013" name="Curr. Biol.">
        <title>Shared signatures of parasitism and phylogenomics unite Cryptomycota and microsporidia.</title>
        <authorList>
            <person name="James T.Y."/>
            <person name="Pelin A."/>
            <person name="Bonen L."/>
            <person name="Ahrendt S."/>
            <person name="Sain D."/>
            <person name="Corradi N."/>
            <person name="Stajich J.E."/>
        </authorList>
    </citation>
    <scope>NUCLEOTIDE SEQUENCE [LARGE SCALE GENOMIC DNA]</scope>
    <source>
        <strain evidence="15 16">CSF55</strain>
    </source>
</reference>
<dbReference type="SUPFAM" id="SSF55681">
    <property type="entry name" value="Class II aaRS and biotin synthetases"/>
    <property type="match status" value="1"/>
</dbReference>
<dbReference type="InterPro" id="IPR006195">
    <property type="entry name" value="aa-tRNA-synth_II"/>
</dbReference>
<organism evidence="15 16">
    <name type="scientific">Rozella allomycis (strain CSF55)</name>
    <dbReference type="NCBI Taxonomy" id="988480"/>
    <lineage>
        <taxon>Eukaryota</taxon>
        <taxon>Fungi</taxon>
        <taxon>Fungi incertae sedis</taxon>
        <taxon>Cryptomycota</taxon>
        <taxon>Cryptomycota incertae sedis</taxon>
        <taxon>Rozella</taxon>
    </lineage>
</organism>
<keyword evidence="13" id="KW-0175">Coiled coil</keyword>
<keyword evidence="6" id="KW-0547">Nucleotide-binding</keyword>
<proteinExistence type="inferred from homology"/>
<dbReference type="GO" id="GO:0004816">
    <property type="term" value="F:asparagine-tRNA ligase activity"/>
    <property type="evidence" value="ECO:0007669"/>
    <property type="project" value="UniProtKB-EC"/>
</dbReference>
<dbReference type="FunFam" id="2.40.50.140:FF:000151">
    <property type="entry name" value="Asparagine--tRNA ligase, cytoplasmic"/>
    <property type="match status" value="1"/>
</dbReference>
<evidence type="ECO:0000256" key="12">
    <source>
        <dbReference type="ARBA" id="ARBA00047844"/>
    </source>
</evidence>
<evidence type="ECO:0000256" key="5">
    <source>
        <dbReference type="ARBA" id="ARBA00022598"/>
    </source>
</evidence>
<dbReference type="GO" id="GO:0005524">
    <property type="term" value="F:ATP binding"/>
    <property type="evidence" value="ECO:0007669"/>
    <property type="project" value="UniProtKB-KW"/>
</dbReference>
<comment type="subcellular location">
    <subcellularLocation>
        <location evidence="1">Cytoplasm</location>
    </subcellularLocation>
</comment>
<dbReference type="STRING" id="988480.A0A075AP32"/>
<dbReference type="InterPro" id="IPR002312">
    <property type="entry name" value="Asp/Asn-tRNA-synth_IIb"/>
</dbReference>
<dbReference type="SUPFAM" id="SSF50249">
    <property type="entry name" value="Nucleic acid-binding proteins"/>
    <property type="match status" value="1"/>
</dbReference>
<keyword evidence="9 15" id="KW-0030">Aminoacyl-tRNA synthetase</keyword>
<dbReference type="PRINTS" id="PR01042">
    <property type="entry name" value="TRNASYNTHASP"/>
</dbReference>
<sequence length="569" mass="64844">MSSNFCRFYSKGIYIDLVKGSDDTGKGTEASPYLSLLKALELNTSASDDSFAVKKDESGEYEPASKSALKKAKSALEAKEKKAKKLAEKAEEQKAADAQKMEEEMARLELAKSIKIEEDASLPQAKLIKLRDTVANRSHRVRVKGWVHRLRTQGKSLMFVVLRDGTGFLQCVLNDKLCQTYDAITLTRESTIEVFGTLKLVPEGKTAPDGHELIVDYWKVIHKAPGGLDAFENKFNTESDPSVLLDQRHLVLREDKTTKILKLRSAILFAFRQHFFENGYFEVTPPCLVQTQVEGGSTLFHLQYYGQPAYLTQSSQLYLEAACPALGDVFCIQESFRAEKSSTRRHLSEYTHLEAECPFISFDQLLDRLEFLITDVVDRITTGPFKEMFYEMNPGFVAPKKPFRRMRYVEAIQWLNEHGVLKKDDDGNEVGPFEFGDDIPEAPERLMTDTINEPIMLCEFPAEIKSFYMPRCSHDNRVTESVDILMPGVGEIVGGSMRIWDLQELMAGYKREEIDPSPYYWFTDQRKYGSYPHGGYGLGVERFLAWLLNLDHVRETCLFPRHYGRPCQP</sequence>
<dbReference type="OMA" id="DCCLYPR"/>
<dbReference type="Gene3D" id="2.40.50.140">
    <property type="entry name" value="Nucleic acid-binding proteins"/>
    <property type="match status" value="1"/>
</dbReference>
<evidence type="ECO:0000256" key="4">
    <source>
        <dbReference type="ARBA" id="ARBA00022490"/>
    </source>
</evidence>
<feature type="domain" description="Aminoacyl-transfer RNA synthetases class-II family profile" evidence="14">
    <location>
        <begin position="261"/>
        <end position="560"/>
    </location>
</feature>
<dbReference type="Gene3D" id="3.30.930.10">
    <property type="entry name" value="Bira Bifunctional Protein, Domain 2"/>
    <property type="match status" value="1"/>
</dbReference>
<evidence type="ECO:0000256" key="3">
    <source>
        <dbReference type="ARBA" id="ARBA00012816"/>
    </source>
</evidence>
<dbReference type="CDD" id="cd04323">
    <property type="entry name" value="AsnRS_cyto_like_N"/>
    <property type="match status" value="1"/>
</dbReference>
<protein>
    <recommendedName>
        <fullName evidence="11">Asparagine--tRNA ligase, cytoplasmic</fullName>
        <ecNumber evidence="3">6.1.1.22</ecNumber>
    </recommendedName>
    <alternativeName>
        <fullName evidence="10">Asparaginyl-tRNA synthetase</fullName>
    </alternativeName>
</protein>
<dbReference type="InterPro" id="IPR045864">
    <property type="entry name" value="aa-tRNA-synth_II/BPL/LPL"/>
</dbReference>
<dbReference type="Gene3D" id="3.30.1910.20">
    <property type="entry name" value="asparaginyl-tRNA synthetase, N-terminal domain"/>
    <property type="match status" value="1"/>
</dbReference>
<dbReference type="EC" id="6.1.1.22" evidence="3"/>
<dbReference type="PANTHER" id="PTHR22594">
    <property type="entry name" value="ASPARTYL/LYSYL-TRNA SYNTHETASE"/>
    <property type="match status" value="1"/>
</dbReference>
<dbReference type="PROSITE" id="PS50862">
    <property type="entry name" value="AA_TRNA_LIGASE_II"/>
    <property type="match status" value="1"/>
</dbReference>
<comment type="similarity">
    <text evidence="2">Belongs to the class-II aminoacyl-tRNA synthetase family.</text>
</comment>
<gene>
    <name evidence="15" type="ORF">O9G_000241</name>
</gene>
<dbReference type="InterPro" id="IPR004522">
    <property type="entry name" value="Asn-tRNA-ligase"/>
</dbReference>
<dbReference type="InterPro" id="IPR048952">
    <property type="entry name" value="AsnRS_N"/>
</dbReference>
<name>A0A075AP32_ROZAC</name>
<evidence type="ECO:0000313" key="16">
    <source>
        <dbReference type="Proteomes" id="UP000030755"/>
    </source>
</evidence>